<sequence>MVDQQFFVAVIERAVAVVDAPASAAVVEHALDVLVEEDVFDVVARRAGTFERRTGKYV</sequence>
<reference evidence="1 2" key="1">
    <citation type="journal article" date="2019" name="Emerg. Microbes Infect.">
        <title>Comprehensive subspecies identification of 175 nontuberculous mycobacteria species based on 7547 genomic profiles.</title>
        <authorList>
            <person name="Matsumoto Y."/>
            <person name="Kinjo T."/>
            <person name="Motooka D."/>
            <person name="Nabeya D."/>
            <person name="Jung N."/>
            <person name="Uechi K."/>
            <person name="Horii T."/>
            <person name="Iida T."/>
            <person name="Fujita J."/>
            <person name="Nakamura S."/>
        </authorList>
    </citation>
    <scope>NUCLEOTIDE SEQUENCE [LARGE SCALE GENOMIC DNA]</scope>
    <source>
        <strain evidence="1 2">JCM 6377</strain>
    </source>
</reference>
<evidence type="ECO:0000313" key="1">
    <source>
        <dbReference type="EMBL" id="GFG51062.1"/>
    </source>
</evidence>
<dbReference type="AlphaFoldDB" id="A0A7I9W021"/>
<evidence type="ECO:0000313" key="2">
    <source>
        <dbReference type="Proteomes" id="UP000465302"/>
    </source>
</evidence>
<dbReference type="Proteomes" id="UP000465302">
    <property type="component" value="Unassembled WGS sequence"/>
</dbReference>
<protein>
    <submittedName>
        <fullName evidence="1">Uncharacterized protein</fullName>
    </submittedName>
</protein>
<accession>A0A7I9W021</accession>
<name>A0A7I9W021_MYCAG</name>
<proteinExistence type="predicted"/>
<organism evidence="1 2">
    <name type="scientific">Mycolicibacterium agri</name>
    <name type="common">Mycobacterium agri</name>
    <dbReference type="NCBI Taxonomy" id="36811"/>
    <lineage>
        <taxon>Bacteria</taxon>
        <taxon>Bacillati</taxon>
        <taxon>Actinomycetota</taxon>
        <taxon>Actinomycetes</taxon>
        <taxon>Mycobacteriales</taxon>
        <taxon>Mycobacteriaceae</taxon>
        <taxon>Mycolicibacterium</taxon>
    </lineage>
</organism>
<dbReference type="EMBL" id="BLKS01000001">
    <property type="protein sequence ID" value="GFG51062.1"/>
    <property type="molecule type" value="Genomic_DNA"/>
</dbReference>
<gene>
    <name evidence="1" type="ORF">MAGR_25030</name>
</gene>
<comment type="caution">
    <text evidence="1">The sequence shown here is derived from an EMBL/GenBank/DDBJ whole genome shotgun (WGS) entry which is preliminary data.</text>
</comment>